<dbReference type="PANTHER" id="PTHR11471">
    <property type="entry name" value="TUMOR NECROSIS FACTOR FAMILY MEMBER"/>
    <property type="match status" value="1"/>
</dbReference>
<sequence>MINTYQTSMALPQVPPPVPPRLGSKPLLRFLVCVVTLHLFLSVGGFLYLYYNERQIAHVSSKLILLIIAVLSLERKVNQIKKPDMHLCFFPLLVGFPPVEKQDTTYRAFARMLIGKPNATIEKKSGYLEWRMDLSVRKNINYYGKSWLTVLEPGDYLVYSRVTFSKHSIAPLTGCIKLKNMETGAEKEVAKAHCSLSDKDGLNPQLCTVTLQDVITLSRGNQLSVWVENLSLVDYGKQSTSFGMYKL</sequence>
<feature type="transmembrane region" description="Helical" evidence="5">
    <location>
        <begin position="56"/>
        <end position="73"/>
    </location>
</feature>
<comment type="similarity">
    <text evidence="2">Belongs to the tumor necrosis factor family.</text>
</comment>
<keyword evidence="5" id="KW-0812">Transmembrane</keyword>
<proteinExistence type="inferred from homology"/>
<dbReference type="GO" id="GO:0005125">
    <property type="term" value="F:cytokine activity"/>
    <property type="evidence" value="ECO:0007669"/>
    <property type="project" value="UniProtKB-KW"/>
</dbReference>
<keyword evidence="8" id="KW-1185">Reference proteome</keyword>
<protein>
    <submittedName>
        <fullName evidence="7">CD40 ligand</fullName>
    </submittedName>
</protein>
<dbReference type="InterPro" id="IPR006052">
    <property type="entry name" value="TNF_dom"/>
</dbReference>
<dbReference type="Proteomes" id="UP000261500">
    <property type="component" value="Unplaced"/>
</dbReference>
<reference evidence="7" key="1">
    <citation type="submission" date="2025-08" db="UniProtKB">
        <authorList>
            <consortium name="Ensembl"/>
        </authorList>
    </citation>
    <scope>IDENTIFICATION</scope>
</reference>
<name>A0A3B3VG82_9TELE</name>
<evidence type="ECO:0000256" key="3">
    <source>
        <dbReference type="ARBA" id="ARBA00022514"/>
    </source>
</evidence>
<evidence type="ECO:0000313" key="8">
    <source>
        <dbReference type="Proteomes" id="UP000261500"/>
    </source>
</evidence>
<dbReference type="InterPro" id="IPR008983">
    <property type="entry name" value="Tumour_necrosis_fac-like_dom"/>
</dbReference>
<dbReference type="STRING" id="48699.ENSPLAP00000023982"/>
<organism evidence="7 8">
    <name type="scientific">Poecilia latipinna</name>
    <name type="common">sailfin molly</name>
    <dbReference type="NCBI Taxonomy" id="48699"/>
    <lineage>
        <taxon>Eukaryota</taxon>
        <taxon>Metazoa</taxon>
        <taxon>Chordata</taxon>
        <taxon>Craniata</taxon>
        <taxon>Vertebrata</taxon>
        <taxon>Euteleostomi</taxon>
        <taxon>Actinopterygii</taxon>
        <taxon>Neopterygii</taxon>
        <taxon>Teleostei</taxon>
        <taxon>Neoteleostei</taxon>
        <taxon>Acanthomorphata</taxon>
        <taxon>Ovalentaria</taxon>
        <taxon>Atherinomorphae</taxon>
        <taxon>Cyprinodontiformes</taxon>
        <taxon>Poeciliidae</taxon>
        <taxon>Poeciliinae</taxon>
        <taxon>Poecilia</taxon>
    </lineage>
</organism>
<dbReference type="Ensembl" id="ENSPLAT00000004560.1">
    <property type="protein sequence ID" value="ENSPLAP00000023982.1"/>
    <property type="gene ID" value="ENSPLAG00000009796.1"/>
</dbReference>
<evidence type="ECO:0000256" key="1">
    <source>
        <dbReference type="ARBA" id="ARBA00004370"/>
    </source>
</evidence>
<comment type="subcellular location">
    <subcellularLocation>
        <location evidence="1">Membrane</location>
    </subcellularLocation>
</comment>
<keyword evidence="5" id="KW-1133">Transmembrane helix</keyword>
<evidence type="ECO:0000313" key="7">
    <source>
        <dbReference type="Ensembl" id="ENSPLAP00000023982.1"/>
    </source>
</evidence>
<feature type="domain" description="THD" evidence="6">
    <location>
        <begin position="109"/>
        <end position="247"/>
    </location>
</feature>
<dbReference type="GO" id="GO:0016020">
    <property type="term" value="C:membrane"/>
    <property type="evidence" value="ECO:0007669"/>
    <property type="project" value="UniProtKB-SubCell"/>
</dbReference>
<evidence type="ECO:0000256" key="5">
    <source>
        <dbReference type="SAM" id="Phobius"/>
    </source>
</evidence>
<feature type="transmembrane region" description="Helical" evidence="5">
    <location>
        <begin position="27"/>
        <end position="50"/>
    </location>
</feature>
<evidence type="ECO:0000256" key="4">
    <source>
        <dbReference type="ARBA" id="ARBA00023136"/>
    </source>
</evidence>
<dbReference type="GO" id="GO:0005615">
    <property type="term" value="C:extracellular space"/>
    <property type="evidence" value="ECO:0007669"/>
    <property type="project" value="UniProtKB-KW"/>
</dbReference>
<keyword evidence="4 5" id="KW-0472">Membrane</keyword>
<dbReference type="PROSITE" id="PS50049">
    <property type="entry name" value="THD_2"/>
    <property type="match status" value="1"/>
</dbReference>
<dbReference type="GO" id="GO:0005164">
    <property type="term" value="F:tumor necrosis factor receptor binding"/>
    <property type="evidence" value="ECO:0007669"/>
    <property type="project" value="InterPro"/>
</dbReference>
<dbReference type="Pfam" id="PF00229">
    <property type="entry name" value="TNF"/>
    <property type="match status" value="1"/>
</dbReference>
<evidence type="ECO:0000256" key="2">
    <source>
        <dbReference type="ARBA" id="ARBA00008670"/>
    </source>
</evidence>
<dbReference type="SUPFAM" id="SSF49842">
    <property type="entry name" value="TNF-like"/>
    <property type="match status" value="1"/>
</dbReference>
<dbReference type="GeneTree" id="ENSGT00510000051633"/>
<dbReference type="PANTHER" id="PTHR11471:SF57">
    <property type="entry name" value="CD154"/>
    <property type="match status" value="1"/>
</dbReference>
<dbReference type="Gene3D" id="2.60.120.40">
    <property type="match status" value="1"/>
</dbReference>
<accession>A0A3B3VG82</accession>
<dbReference type="GO" id="GO:0006955">
    <property type="term" value="P:immune response"/>
    <property type="evidence" value="ECO:0007669"/>
    <property type="project" value="InterPro"/>
</dbReference>
<keyword evidence="3" id="KW-0202">Cytokine</keyword>
<evidence type="ECO:0000259" key="6">
    <source>
        <dbReference type="PROSITE" id="PS50049"/>
    </source>
</evidence>
<dbReference type="AlphaFoldDB" id="A0A3B3VG82"/>
<reference evidence="7" key="2">
    <citation type="submission" date="2025-09" db="UniProtKB">
        <authorList>
            <consortium name="Ensembl"/>
        </authorList>
    </citation>
    <scope>IDENTIFICATION</scope>
</reference>